<feature type="compositionally biased region" description="Basic and acidic residues" evidence="1">
    <location>
        <begin position="183"/>
        <end position="200"/>
    </location>
</feature>
<reference evidence="4 5" key="1">
    <citation type="journal article" date="2017" name="Int. J. Syst. Evol. Microbiol.">
        <title>Pseudokineococcus basanitobsidens sp. nov., isolated from volcanic rock.</title>
        <authorList>
            <person name="Lee D.W."/>
            <person name="Park M.Y."/>
            <person name="Kim J.J."/>
            <person name="Kim B.S."/>
        </authorList>
    </citation>
    <scope>NUCLEOTIDE SEQUENCE [LARGE SCALE GENOMIC DNA]</scope>
    <source>
        <strain evidence="4 5">DSM 103726</strain>
    </source>
</reference>
<protein>
    <recommendedName>
        <fullName evidence="3">PH domain-containing protein</fullName>
    </recommendedName>
</protein>
<dbReference type="Proteomes" id="UP001387100">
    <property type="component" value="Unassembled WGS sequence"/>
</dbReference>
<feature type="transmembrane region" description="Helical" evidence="2">
    <location>
        <begin position="6"/>
        <end position="25"/>
    </location>
</feature>
<evidence type="ECO:0000259" key="3">
    <source>
        <dbReference type="Pfam" id="PF25362"/>
    </source>
</evidence>
<evidence type="ECO:0000313" key="4">
    <source>
        <dbReference type="EMBL" id="MEJ5944684.1"/>
    </source>
</evidence>
<dbReference type="Pfam" id="PF25362">
    <property type="entry name" value="bPH_11"/>
    <property type="match status" value="1"/>
</dbReference>
<keyword evidence="2" id="KW-0472">Membrane</keyword>
<name>A0ABU8RI24_9ACTN</name>
<comment type="caution">
    <text evidence="4">The sequence shown here is derived from an EMBL/GenBank/DDBJ whole genome shotgun (WGS) entry which is preliminary data.</text>
</comment>
<keyword evidence="5" id="KW-1185">Reference proteome</keyword>
<gene>
    <name evidence="4" type="ORF">WDZ17_05170</name>
</gene>
<evidence type="ECO:0000256" key="2">
    <source>
        <dbReference type="SAM" id="Phobius"/>
    </source>
</evidence>
<evidence type="ECO:0000313" key="5">
    <source>
        <dbReference type="Proteomes" id="UP001387100"/>
    </source>
</evidence>
<dbReference type="RefSeq" id="WP_339574069.1">
    <property type="nucleotide sequence ID" value="NZ_JBBIAA010000003.1"/>
</dbReference>
<keyword evidence="2" id="KW-0812">Transmembrane</keyword>
<feature type="region of interest" description="Disordered" evidence="1">
    <location>
        <begin position="163"/>
        <end position="200"/>
    </location>
</feature>
<sequence>MSEEQAGLLVLLVIPVLWVLMWWGWRRRSRRQVDVPAPPAAPGDPGTPLLEPREGTYVSTTTEADWLDRVVAHGLGRRSACEVGVFTGGVSVAREGEDVLWLPADRLLRVRRERGMAGKYVDREGLVVLTWLLGPGEDLALDSGVRLRRDEDADALVVATAELLGRRAPAPEGTPPEGAPPQEHVEDETHGTDEGRGGAR</sequence>
<accession>A0ABU8RI24</accession>
<dbReference type="InterPro" id="IPR057446">
    <property type="entry name" value="PH_bac"/>
</dbReference>
<proteinExistence type="predicted"/>
<organism evidence="4 5">
    <name type="scientific">Pseudokineococcus basanitobsidens</name>
    <dbReference type="NCBI Taxonomy" id="1926649"/>
    <lineage>
        <taxon>Bacteria</taxon>
        <taxon>Bacillati</taxon>
        <taxon>Actinomycetota</taxon>
        <taxon>Actinomycetes</taxon>
        <taxon>Kineosporiales</taxon>
        <taxon>Kineosporiaceae</taxon>
        <taxon>Pseudokineococcus</taxon>
    </lineage>
</organism>
<keyword evidence="2" id="KW-1133">Transmembrane helix</keyword>
<evidence type="ECO:0000256" key="1">
    <source>
        <dbReference type="SAM" id="MobiDB-lite"/>
    </source>
</evidence>
<dbReference type="EMBL" id="JBBIAA010000003">
    <property type="protein sequence ID" value="MEJ5944684.1"/>
    <property type="molecule type" value="Genomic_DNA"/>
</dbReference>
<feature type="domain" description="PH" evidence="3">
    <location>
        <begin position="36"/>
        <end position="158"/>
    </location>
</feature>